<evidence type="ECO:0000313" key="2">
    <source>
        <dbReference type="Proteomes" id="UP000594014"/>
    </source>
</evidence>
<dbReference type="EMBL" id="CP042469">
    <property type="protein sequence ID" value="QOX65598.1"/>
    <property type="molecule type" value="Genomic_DNA"/>
</dbReference>
<name>A0ACD1AH16_9FIRM</name>
<gene>
    <name evidence="1" type="ORF">FRZ06_20680</name>
</gene>
<sequence>MKVKKLISVCLSAAMVLSSVAPAFSAEATSNSAVNKFTDTEGHWASAAIEKWSGFHVLNGSDGLFRPDGYITRAEMATILDNMMGYQKTSKNSFSDVPSGAWYTTAVLKANAAGILNGDGSGHANPTDRITREQAALMLARAFSVDDNPGSTSKFIDKQEISSWAKSQVFGMEAAGFISGYHSKFNPKSSITRAEVVTMINNAVKGYFMNPGTYTTGANGLTIIKSDGVTLKDAVIDGDLIIAEGVAEGNVILDGAVIKGTLIARGGGENSVVITGGAEVKSVKVEKLGGKIRIFADGVVINELDAAEQVILEGTFGTVTVAADVSVTIKGNIAELDLRKGSIADIQSGTITALNIPSGATAIVTENASVKTLNVTGSAEIKGTGKIEVANISGDGAKIQQTPAKTNLSEGASATVGGKTIGATPTPSGSKGSSGGSGGSSGAVGTPYSTLTADGELLKAFTLLGITNGGKMNDIDYTSDAAVYYVANQASARKRTFSSDGTAATSNRLIGNFVELWDTDEDGSSDLILSVSPAYSKTYWDSQLRWIEGAGINGESDVEDEIGQSVFGQEYTIPMGERLLTGAGLEAWSGATDFNNIIEYGDDTGETLASGLNYYWPQHRYYDAESNDTLTLLTNYKTAEQTTGSNCGPTSALTVLEWFGERGDLNENDLVALREKTRWGGATMLDQMQNIFENLSSLGLTDGWELYSSYDNKYGLYDSDWIQDTLSNGIPIMVGWNSFGGHWQVIIGYDNMGTPGTADDVLILMDPYDSTDHRNDGYNIQSYERLAYGRQGFDNAVGYKGTLFLTAVPSDWSYTPKSTGYTISTTSSAMNFGAGYGAELEANWIPYRDTADDIYNIYPDTEIWGSGDDGLAGPATGSYRHTGDVPYSSYYSHFDFYNINSDSVPSLVLLEQFRTTQQATEWTCGLASALMSIEWFGENNSGFTEIDLAQMRQGGKAGATTVNGMEEVFETLNEDYGGDWAWFTMRDLDDWLGIGDHYLGSGTSFGTEDGLDGLIPYLLSNGIPMMIGWDEWGGHWQVIIGYDDMGTPETQDDVLILADPYDTTDHNMDGYVIESFERLVYGWDAAFDEDNAFIVAFPASENPDVIQELGLEAPYFTPKK</sequence>
<protein>
    <submittedName>
        <fullName evidence="1">Uncharacterized protein</fullName>
    </submittedName>
</protein>
<evidence type="ECO:0000313" key="1">
    <source>
        <dbReference type="EMBL" id="QOX65598.1"/>
    </source>
</evidence>
<keyword evidence="2" id="KW-1185">Reference proteome</keyword>
<dbReference type="Proteomes" id="UP000594014">
    <property type="component" value="Chromosome"/>
</dbReference>
<proteinExistence type="predicted"/>
<reference evidence="1" key="1">
    <citation type="submission" date="2019-08" db="EMBL/GenBank/DDBJ databases">
        <title>Genome sequence of Clostridiales bacterium MT110.</title>
        <authorList>
            <person name="Cao J."/>
        </authorList>
    </citation>
    <scope>NUCLEOTIDE SEQUENCE</scope>
    <source>
        <strain evidence="1">MT110</strain>
    </source>
</reference>
<accession>A0ACD1AH16</accession>
<organism evidence="1 2">
    <name type="scientific">Anoxybacterium hadale</name>
    <dbReference type="NCBI Taxonomy" id="3408580"/>
    <lineage>
        <taxon>Bacteria</taxon>
        <taxon>Bacillati</taxon>
        <taxon>Bacillota</taxon>
        <taxon>Clostridia</taxon>
        <taxon>Peptostreptococcales</taxon>
        <taxon>Anaerovoracaceae</taxon>
        <taxon>Anoxybacterium</taxon>
    </lineage>
</organism>